<sequence>MPQQAKRSLSFWEILNQAITKLVHNRLCKVCRQKNPLKSIDTFRSSGDRTSDAESALARAALHAANANNQIGTAREQSLAESNAYREKNTIK</sequence>
<geneLocation type="plasmid" evidence="2">
    <name>p17-15-vir-like</name>
</geneLocation>
<feature type="compositionally biased region" description="Polar residues" evidence="1">
    <location>
        <begin position="70"/>
        <end position="81"/>
    </location>
</feature>
<keyword evidence="2" id="KW-0614">Plasmid</keyword>
<dbReference type="EMBL" id="MN956836">
    <property type="protein sequence ID" value="QTX14764.1"/>
    <property type="molecule type" value="Genomic_DNA"/>
</dbReference>
<evidence type="ECO:0000256" key="1">
    <source>
        <dbReference type="SAM" id="MobiDB-lite"/>
    </source>
</evidence>
<proteinExistence type="predicted"/>
<protein>
    <submittedName>
        <fullName evidence="2">Uncharacterized protein</fullName>
    </submittedName>
</protein>
<accession>A0A8B0SV61</accession>
<reference evidence="2" key="1">
    <citation type="submission" date="2020-01" db="EMBL/GenBank/DDBJ databases">
        <authorList>
            <person name="Qin S."/>
        </authorList>
    </citation>
    <scope>NUCLEOTIDE SEQUENCE</scope>
    <source>
        <strain evidence="2">CVir17-16-YZ6g</strain>
        <plasmid evidence="2">p17-15-vir-like</plasmid>
    </source>
</reference>
<dbReference type="AlphaFoldDB" id="A0A8B0SV61"/>
<name>A0A8B0SV61_KLEPN</name>
<organism evidence="2">
    <name type="scientific">Klebsiella pneumoniae</name>
    <dbReference type="NCBI Taxonomy" id="573"/>
    <lineage>
        <taxon>Bacteria</taxon>
        <taxon>Pseudomonadati</taxon>
        <taxon>Pseudomonadota</taxon>
        <taxon>Gammaproteobacteria</taxon>
        <taxon>Enterobacterales</taxon>
        <taxon>Enterobacteriaceae</taxon>
        <taxon>Klebsiella/Raoultella group</taxon>
        <taxon>Klebsiella</taxon>
        <taxon>Klebsiella pneumoniae complex</taxon>
    </lineage>
</organism>
<feature type="region of interest" description="Disordered" evidence="1">
    <location>
        <begin position="68"/>
        <end position="92"/>
    </location>
</feature>
<evidence type="ECO:0000313" key="2">
    <source>
        <dbReference type="EMBL" id="QTX14764.1"/>
    </source>
</evidence>